<dbReference type="Pfam" id="PF04972">
    <property type="entry name" value="BON"/>
    <property type="match status" value="1"/>
</dbReference>
<sequence>MTADSARGPARARIRPLSATPAREIMTTPVICVPPDASPGHAATLLAHNGFAALPVVDTANRVLGVVSETDLIRCHLPVQGADSACPTTVGEVMTSTVISAAPDTDVRELSERLLRHRLRSVPVLAPDRVVLGIVARRDAMRTLVHQHNSLAAQVRHHLENYWGPGRRWDIEVDNRVVTVTGEFHDAAERGVVQALVHVVPGVEAVHTRLRSTGTVCRR</sequence>
<dbReference type="RefSeq" id="WP_253780097.1">
    <property type="nucleotide sequence ID" value="NZ_JAMTCK010000025.1"/>
</dbReference>
<evidence type="ECO:0000313" key="5">
    <source>
        <dbReference type="Proteomes" id="UP001206128"/>
    </source>
</evidence>
<dbReference type="SUPFAM" id="SSF54631">
    <property type="entry name" value="CBS-domain pair"/>
    <property type="match status" value="1"/>
</dbReference>
<comment type="caution">
    <text evidence="4">The sequence shown here is derived from an EMBL/GenBank/DDBJ whole genome shotgun (WGS) entry which is preliminary data.</text>
</comment>
<dbReference type="Gene3D" id="3.10.580.10">
    <property type="entry name" value="CBS-domain"/>
    <property type="match status" value="1"/>
</dbReference>
<dbReference type="InterPro" id="IPR000644">
    <property type="entry name" value="CBS_dom"/>
</dbReference>
<dbReference type="SMART" id="SM00116">
    <property type="entry name" value="CBS"/>
    <property type="match status" value="2"/>
</dbReference>
<dbReference type="PANTHER" id="PTHR43080">
    <property type="entry name" value="CBS DOMAIN-CONTAINING PROTEIN CBSX3, MITOCHONDRIAL"/>
    <property type="match status" value="1"/>
</dbReference>
<organism evidence="4 5">
    <name type="scientific">Goodfellowiella coeruleoviolacea</name>
    <dbReference type="NCBI Taxonomy" id="334858"/>
    <lineage>
        <taxon>Bacteria</taxon>
        <taxon>Bacillati</taxon>
        <taxon>Actinomycetota</taxon>
        <taxon>Actinomycetes</taxon>
        <taxon>Pseudonocardiales</taxon>
        <taxon>Pseudonocardiaceae</taxon>
        <taxon>Goodfellowiella</taxon>
    </lineage>
</organism>
<dbReference type="PROSITE" id="PS51371">
    <property type="entry name" value="CBS"/>
    <property type="match status" value="2"/>
</dbReference>
<dbReference type="AlphaFoldDB" id="A0AAE3GMA2"/>
<evidence type="ECO:0000256" key="2">
    <source>
        <dbReference type="PROSITE-ProRule" id="PRU00703"/>
    </source>
</evidence>
<keyword evidence="5" id="KW-1185">Reference proteome</keyword>
<dbReference type="InterPro" id="IPR051257">
    <property type="entry name" value="Diverse_CBS-Domain"/>
</dbReference>
<dbReference type="InterPro" id="IPR007055">
    <property type="entry name" value="BON_dom"/>
</dbReference>
<proteinExistence type="predicted"/>
<accession>A0AAE3GMA2</accession>
<keyword evidence="1 2" id="KW-0129">CBS domain</keyword>
<dbReference type="PANTHER" id="PTHR43080:SF26">
    <property type="entry name" value="REGULATORY PROTEIN"/>
    <property type="match status" value="1"/>
</dbReference>
<reference evidence="4" key="1">
    <citation type="submission" date="2022-06" db="EMBL/GenBank/DDBJ databases">
        <title>Genomic Encyclopedia of Archaeal and Bacterial Type Strains, Phase II (KMG-II): from individual species to whole genera.</title>
        <authorList>
            <person name="Goeker M."/>
        </authorList>
    </citation>
    <scope>NUCLEOTIDE SEQUENCE</scope>
    <source>
        <strain evidence="4">DSM 43935</strain>
    </source>
</reference>
<feature type="domain" description="CBS" evidence="3">
    <location>
        <begin position="26"/>
        <end position="84"/>
    </location>
</feature>
<dbReference type="Pfam" id="PF00571">
    <property type="entry name" value="CBS"/>
    <property type="match status" value="2"/>
</dbReference>
<evidence type="ECO:0000259" key="3">
    <source>
        <dbReference type="PROSITE" id="PS51371"/>
    </source>
</evidence>
<gene>
    <name evidence="4" type="ORF">LX83_007066</name>
</gene>
<dbReference type="InterPro" id="IPR046342">
    <property type="entry name" value="CBS_dom_sf"/>
</dbReference>
<feature type="domain" description="CBS" evidence="3">
    <location>
        <begin position="94"/>
        <end position="150"/>
    </location>
</feature>
<protein>
    <submittedName>
        <fullName evidence="4">BON domain-containing protein</fullName>
    </submittedName>
</protein>
<name>A0AAE3GMA2_9PSEU</name>
<evidence type="ECO:0000256" key="1">
    <source>
        <dbReference type="ARBA" id="ARBA00023122"/>
    </source>
</evidence>
<evidence type="ECO:0000313" key="4">
    <source>
        <dbReference type="EMBL" id="MCP2170175.1"/>
    </source>
</evidence>
<dbReference type="EMBL" id="JAMTCK010000025">
    <property type="protein sequence ID" value="MCP2170175.1"/>
    <property type="molecule type" value="Genomic_DNA"/>
</dbReference>
<dbReference type="Proteomes" id="UP001206128">
    <property type="component" value="Unassembled WGS sequence"/>
</dbReference>